<dbReference type="AlphaFoldDB" id="A0A0V0GNB7"/>
<reference evidence="1" key="1">
    <citation type="submission" date="2015-12" db="EMBL/GenBank/DDBJ databases">
        <title>Gene expression during late stages of embryo sac development: a critical building block for successful pollen-pistil interactions.</title>
        <authorList>
            <person name="Liu Y."/>
            <person name="Joly V."/>
            <person name="Sabar M."/>
            <person name="Matton D.P."/>
        </authorList>
    </citation>
    <scope>NUCLEOTIDE SEQUENCE</scope>
</reference>
<dbReference type="EMBL" id="GEDG01034934">
    <property type="protein sequence ID" value="JAP09480.1"/>
    <property type="molecule type" value="Transcribed_RNA"/>
</dbReference>
<organism evidence="1">
    <name type="scientific">Solanum chacoense</name>
    <name type="common">Chaco potato</name>
    <dbReference type="NCBI Taxonomy" id="4108"/>
    <lineage>
        <taxon>Eukaryota</taxon>
        <taxon>Viridiplantae</taxon>
        <taxon>Streptophyta</taxon>
        <taxon>Embryophyta</taxon>
        <taxon>Tracheophyta</taxon>
        <taxon>Spermatophyta</taxon>
        <taxon>Magnoliopsida</taxon>
        <taxon>eudicotyledons</taxon>
        <taxon>Gunneridae</taxon>
        <taxon>Pentapetalae</taxon>
        <taxon>asterids</taxon>
        <taxon>lamiids</taxon>
        <taxon>Solanales</taxon>
        <taxon>Solanaceae</taxon>
        <taxon>Solanoideae</taxon>
        <taxon>Solaneae</taxon>
        <taxon>Solanum</taxon>
    </lineage>
</organism>
<protein>
    <submittedName>
        <fullName evidence="1">Putative ovule protein</fullName>
    </submittedName>
</protein>
<accession>A0A0V0GNB7</accession>
<sequence length="78" mass="9121">MYYTLQKASLNMLSAKYKRFICMFTELTIIPAANADAQWQHLFCDCMRKTHSSVPKVALRQCLWHQLCPLGNYHAIKK</sequence>
<name>A0A0V0GNB7_SOLCH</name>
<proteinExistence type="predicted"/>
<evidence type="ECO:0000313" key="1">
    <source>
        <dbReference type="EMBL" id="JAP09480.1"/>
    </source>
</evidence>